<dbReference type="Pfam" id="PF05593">
    <property type="entry name" value="RHS_repeat"/>
    <property type="match status" value="2"/>
</dbReference>
<dbReference type="InterPro" id="IPR031325">
    <property type="entry name" value="RHS_repeat"/>
</dbReference>
<dbReference type="Proteomes" id="UP001597403">
    <property type="component" value="Unassembled WGS sequence"/>
</dbReference>
<dbReference type="NCBIfam" id="TIGR01643">
    <property type="entry name" value="YD_repeat_2x"/>
    <property type="match status" value="1"/>
</dbReference>
<proteinExistence type="predicted"/>
<dbReference type="RefSeq" id="WP_379284490.1">
    <property type="nucleotide sequence ID" value="NZ_JBHUGF010000014.1"/>
</dbReference>
<evidence type="ECO:0000313" key="4">
    <source>
        <dbReference type="Proteomes" id="UP001597403"/>
    </source>
</evidence>
<evidence type="ECO:0000256" key="1">
    <source>
        <dbReference type="SAM" id="MobiDB-lite"/>
    </source>
</evidence>
<dbReference type="EMBL" id="JBHUGF010000014">
    <property type="protein sequence ID" value="MFD1992751.1"/>
    <property type="molecule type" value="Genomic_DNA"/>
</dbReference>
<accession>A0ABW4V0B9</accession>
<keyword evidence="4" id="KW-1185">Reference proteome</keyword>
<protein>
    <submittedName>
        <fullName evidence="3">RHS repeat domain-containing protein</fullName>
    </submittedName>
</protein>
<evidence type="ECO:0000313" key="3">
    <source>
        <dbReference type="EMBL" id="MFD1992751.1"/>
    </source>
</evidence>
<feature type="compositionally biased region" description="Polar residues" evidence="1">
    <location>
        <begin position="1154"/>
        <end position="1167"/>
    </location>
</feature>
<keyword evidence="2" id="KW-0732">Signal</keyword>
<feature type="chain" id="PRO_5047109001" evidence="2">
    <location>
        <begin position="29"/>
        <end position="1167"/>
    </location>
</feature>
<comment type="caution">
    <text evidence="3">The sequence shown here is derived from an EMBL/GenBank/DDBJ whole genome shotgun (WGS) entry which is preliminary data.</text>
</comment>
<gene>
    <name evidence="3" type="ORF">ACFSGI_22490</name>
</gene>
<dbReference type="InterPro" id="IPR006530">
    <property type="entry name" value="YD"/>
</dbReference>
<feature type="signal peptide" evidence="2">
    <location>
        <begin position="1"/>
        <end position="28"/>
    </location>
</feature>
<name>A0ABW4V0B9_9BACL</name>
<feature type="non-terminal residue" evidence="3">
    <location>
        <position position="1167"/>
    </location>
</feature>
<reference evidence="4" key="1">
    <citation type="journal article" date="2019" name="Int. J. Syst. Evol. Microbiol.">
        <title>The Global Catalogue of Microorganisms (GCM) 10K type strain sequencing project: providing services to taxonomists for standard genome sequencing and annotation.</title>
        <authorList>
            <consortium name="The Broad Institute Genomics Platform"/>
            <consortium name="The Broad Institute Genome Sequencing Center for Infectious Disease"/>
            <person name="Wu L."/>
            <person name="Ma J."/>
        </authorList>
    </citation>
    <scope>NUCLEOTIDE SEQUENCE [LARGE SCALE GENOMIC DNA]</scope>
    <source>
        <strain evidence="4">CGMCC 1.15067</strain>
    </source>
</reference>
<organism evidence="3 4">
    <name type="scientific">Paenibacillus nicotianae</name>
    <dbReference type="NCBI Taxonomy" id="1526551"/>
    <lineage>
        <taxon>Bacteria</taxon>
        <taxon>Bacillati</taxon>
        <taxon>Bacillota</taxon>
        <taxon>Bacilli</taxon>
        <taxon>Bacillales</taxon>
        <taxon>Paenibacillaceae</taxon>
        <taxon>Paenibacillus</taxon>
    </lineage>
</organism>
<feature type="region of interest" description="Disordered" evidence="1">
    <location>
        <begin position="1147"/>
        <end position="1167"/>
    </location>
</feature>
<dbReference type="Gene3D" id="2.180.10.10">
    <property type="entry name" value="RHS repeat-associated core"/>
    <property type="match status" value="2"/>
</dbReference>
<sequence>MNKSIRQTILFMLSILLICNLTLTPAYSASSTTLVSNKSLLSVKSPSKIAPVTDLEPEEWTSVMESVYQDVYEPDNPELDKIQAKLNHLEESQSKRLFTFSLSDQSVKSEESTLSTEQVNTLVEDGAEVIDVYWLEYLTRINGNNPLTMWRYQQDNQKSWEEVQDHYARTSSNSPSVTEEVYQSSVTTMNRNLSANMVSIAATSDEDSDLDDKIKGAFDNLVKQQILQGNTKSQFAERTESTEEVSQSSGSLTWKESQISLPGRDGLNLNIGVAYNSGQSSAYTGYSTPKGTASIMKGNYFASRYDLGLGWEFQFPSLEGAVPAIASLTYHDGQGGIKAVDFMDSYGIVGKTHIQDSQNTTQIFMIDNKKLFSNGTDFSNFYMEYSDQKREYFSGDGRLLGIVDRFGNQIVYHYQNRTDFLGESKLMISSITDSVGRTVEFQYDSTMGQGQEFQGEDIRLIVKDSSGKEIQRVTYTKGRVATNNRGVADGYAPVLSKITNTLGEIKVLDYDFLEGSFRYKTSKSNAPKSYALLKKVTYPRSITQYQYESSLHKLGKKGESIDYRILSREDWSLASNDTPLSSFNHIDYTYVGDYTGYPEAYDRLTYKPENYRYQQTATVRSNSASNEMRTTYTFDGNQKLITTEMKNSKGEVQKSINLSFHPDFKYSPTQTQTIEQDAEGSTTRTNETIYTDWGGISSQTDALIDSDFNNATIKAQHTINYTYQDQFKLLTSKSWYQDNNKQVNEKYTYNSDGRPLSVTNSLGENTIYNYQASPQNEHQIKQITVSKLVRSGVTSTTTTAYGEATNYAYPTEQTQSITNTAKDGSKNTQVIRQQTKYDMGTGLPTQQIDSNGKATTTTYDALGRPVKIVSPSITNLDGTIYAVEDQYGYTNRAYSTEADSTNAGILTMRVDAIRQYTNTATGAVTVLSRQSSYYDGFGFLRVDETYNESNGWTRSQYHPDDQGRAIYAIDPLGNTQTASYDAWGQQIEATDPYGNLYITANHMTQRKNNHFAIAAADVSAYRANADNRSIRLNAVEQSYDVYGNLATTTAFKDGASQSQPIKENYTYDLQGNILSYTDPNQTKNSNGVTSNYTYDALNRLTAVQDGIDQTTRYAYDGTGGLTKITVNDSAGKSETLYTKAYNEAGQLTDKTDTSGKNTANSYSSRGL</sequence>
<evidence type="ECO:0000256" key="2">
    <source>
        <dbReference type="SAM" id="SignalP"/>
    </source>
</evidence>